<dbReference type="RefSeq" id="WP_072838274.1">
    <property type="nucleotide sequence ID" value="NZ_FQVF01000003.1"/>
</dbReference>
<keyword evidence="3" id="KW-1185">Reference proteome</keyword>
<evidence type="ECO:0000313" key="2">
    <source>
        <dbReference type="EMBL" id="SHE67314.1"/>
    </source>
</evidence>
<dbReference type="InterPro" id="IPR032708">
    <property type="entry name" value="McjB_C"/>
</dbReference>
<dbReference type="STRING" id="1122206.SAMN02745753_00636"/>
<sequence length="241" mass="27307">MTNENMKINYVGWPPFVNTTEYNGNIITLNEKTDVFTFFDDDQSNYIRSLWGKNIAELDEGAKLVIEQLLLNGTLIKCNAPSDALGIDCKVTNGIADPRWAIMGQDIKFKSFRPLYWYKALNYLNSAYREKRANNIHGLLNTLRTKQWRAKKINDKKLHLIAENTCIAMKFVLKDVQCLEFSYAVAKIAFEESIKCEFKIGVQTYPFISHAWIEGASGVVMDRASLNGEVSTIVSIGGARC</sequence>
<evidence type="ECO:0000313" key="3">
    <source>
        <dbReference type="Proteomes" id="UP000184517"/>
    </source>
</evidence>
<name>A0A1M4VEA1_9GAMM</name>
<proteinExistence type="predicted"/>
<accession>A0A1M4VEA1</accession>
<reference evidence="3" key="1">
    <citation type="submission" date="2016-11" db="EMBL/GenBank/DDBJ databases">
        <authorList>
            <person name="Varghese N."/>
            <person name="Submissions S."/>
        </authorList>
    </citation>
    <scope>NUCLEOTIDE SEQUENCE [LARGE SCALE GENOMIC DNA]</scope>
    <source>
        <strain evidence="3">DSM 16579</strain>
    </source>
</reference>
<dbReference type="Proteomes" id="UP000184517">
    <property type="component" value="Unassembled WGS sequence"/>
</dbReference>
<dbReference type="OrthoDB" id="7067005at2"/>
<dbReference type="AlphaFoldDB" id="A0A1M4VEA1"/>
<organism evidence="2 3">
    <name type="scientific">Marinomonas polaris DSM 16579</name>
    <dbReference type="NCBI Taxonomy" id="1122206"/>
    <lineage>
        <taxon>Bacteria</taxon>
        <taxon>Pseudomonadati</taxon>
        <taxon>Pseudomonadota</taxon>
        <taxon>Gammaproteobacteria</taxon>
        <taxon>Oceanospirillales</taxon>
        <taxon>Oceanospirillaceae</taxon>
        <taxon>Marinomonas</taxon>
    </lineage>
</organism>
<dbReference type="InterPro" id="IPR053521">
    <property type="entry name" value="McjB-like"/>
</dbReference>
<dbReference type="Pfam" id="PF13471">
    <property type="entry name" value="Transglut_core3"/>
    <property type="match status" value="1"/>
</dbReference>
<feature type="domain" description="Microcin J25-processing protein McjB C-terminal" evidence="1">
    <location>
        <begin position="137"/>
        <end position="233"/>
    </location>
</feature>
<dbReference type="EMBL" id="FQVF01000003">
    <property type="protein sequence ID" value="SHE67314.1"/>
    <property type="molecule type" value="Genomic_DNA"/>
</dbReference>
<protein>
    <submittedName>
        <fullName evidence="2">Transglutaminase-like superfamily protein</fullName>
    </submittedName>
</protein>
<evidence type="ECO:0000259" key="1">
    <source>
        <dbReference type="Pfam" id="PF13471"/>
    </source>
</evidence>
<dbReference type="NCBIfam" id="NF033537">
    <property type="entry name" value="lasso_biosyn_B2"/>
    <property type="match status" value="1"/>
</dbReference>
<gene>
    <name evidence="2" type="ORF">SAMN02745753_00636</name>
</gene>